<gene>
    <name evidence="2" type="ORF">A3K51_01510</name>
</gene>
<dbReference type="SUPFAM" id="SSF48452">
    <property type="entry name" value="TPR-like"/>
    <property type="match status" value="1"/>
</dbReference>
<evidence type="ECO:0000313" key="3">
    <source>
        <dbReference type="Proteomes" id="UP000178085"/>
    </source>
</evidence>
<feature type="transmembrane region" description="Helical" evidence="1">
    <location>
        <begin position="6"/>
        <end position="25"/>
    </location>
</feature>
<accession>A0A1F4NPY6</accession>
<reference evidence="2 3" key="1">
    <citation type="journal article" date="2016" name="Nat. Commun.">
        <title>Thousands of microbial genomes shed light on interconnected biogeochemical processes in an aquifer system.</title>
        <authorList>
            <person name="Anantharaman K."/>
            <person name="Brown C.T."/>
            <person name="Hug L.A."/>
            <person name="Sharon I."/>
            <person name="Castelle C.J."/>
            <person name="Probst A.J."/>
            <person name="Thomas B.C."/>
            <person name="Singh A."/>
            <person name="Wilkins M.J."/>
            <person name="Karaoz U."/>
            <person name="Brodie E.L."/>
            <person name="Williams K.H."/>
            <person name="Hubbard S.S."/>
            <person name="Banfield J.F."/>
        </authorList>
    </citation>
    <scope>NUCLEOTIDE SEQUENCE [LARGE SCALE GENOMIC DNA]</scope>
</reference>
<proteinExistence type="predicted"/>
<evidence type="ECO:0000256" key="1">
    <source>
        <dbReference type="SAM" id="Phobius"/>
    </source>
</evidence>
<protein>
    <recommendedName>
        <fullName evidence="4">Tetratricopeptide repeat-like domain-containing protein</fullName>
    </recommendedName>
</protein>
<organism evidence="2 3">
    <name type="scientific">candidate division Kazan bacterium RIFCSPLOWO2_01_FULL_45_19</name>
    <dbReference type="NCBI Taxonomy" id="1798538"/>
    <lineage>
        <taxon>Bacteria</taxon>
        <taxon>Bacteria division Kazan-3B-28</taxon>
    </lineage>
</organism>
<dbReference type="Gene3D" id="1.25.40.10">
    <property type="entry name" value="Tetratricopeptide repeat domain"/>
    <property type="match status" value="1"/>
</dbReference>
<name>A0A1F4NPY6_UNCK3</name>
<dbReference type="Proteomes" id="UP000178085">
    <property type="component" value="Unassembled WGS sequence"/>
</dbReference>
<keyword evidence="1" id="KW-0812">Transmembrane</keyword>
<comment type="caution">
    <text evidence="2">The sequence shown here is derived from an EMBL/GenBank/DDBJ whole genome shotgun (WGS) entry which is preliminary data.</text>
</comment>
<dbReference type="EMBL" id="METD01000001">
    <property type="protein sequence ID" value="OGB73513.1"/>
    <property type="molecule type" value="Genomic_DNA"/>
</dbReference>
<keyword evidence="1" id="KW-0472">Membrane</keyword>
<evidence type="ECO:0000313" key="2">
    <source>
        <dbReference type="EMBL" id="OGB73513.1"/>
    </source>
</evidence>
<dbReference type="InterPro" id="IPR011990">
    <property type="entry name" value="TPR-like_helical_dom_sf"/>
</dbReference>
<keyword evidence="1" id="KW-1133">Transmembrane helix</keyword>
<dbReference type="AlphaFoldDB" id="A0A1F4NPY6"/>
<sequence>MKKPILYIVGGVVAIMLVVATLYTFSNKSLEKYTSSIVGMYYDGKFEEALTALSKAKQAGRYDTNLGIIHGQVLAKLGRYEEARAQYESVRVKDASATQAVNELLAELP</sequence>
<evidence type="ECO:0008006" key="4">
    <source>
        <dbReference type="Google" id="ProtNLM"/>
    </source>
</evidence>